<protein>
    <submittedName>
        <fullName evidence="1">Uncharacterized protein</fullName>
    </submittedName>
</protein>
<dbReference type="Proteomes" id="UP000828941">
    <property type="component" value="Chromosome 5"/>
</dbReference>
<name>A0ACB9P798_BAUVA</name>
<sequence length="279" mass="30834">MSFELTKKSVVSVSGLNENVVSSKPKGVSGFCSLAGFSKSTTTNWKVRSTFNIDFMGKPMVLSDEQGFGDHSSKTPSNFSVKAQASTCISRAMRWWEKTRKPNMIEIHSAQDLVHYLLNAGDTLVVVDFYSPGCGGCNALHPQICQLAELYPNAIFLQINYEELKAICHSLHIHVLQFFRFYRGAEGRVCSLSCTISTIKKFKDALAKHGTDRSSLGPAKGLNESELKDLASIGELSVNSPELYPKVEKMEGFVLESNDYSGIWDKASNNRELNQGLLC</sequence>
<evidence type="ECO:0000313" key="1">
    <source>
        <dbReference type="EMBL" id="KAI4343892.1"/>
    </source>
</evidence>
<reference evidence="1 2" key="1">
    <citation type="journal article" date="2022" name="DNA Res.">
        <title>Chromosomal-level genome assembly of the orchid tree Bauhinia variegata (Leguminosae; Cercidoideae) supports the allotetraploid origin hypothesis of Bauhinia.</title>
        <authorList>
            <person name="Zhong Y."/>
            <person name="Chen Y."/>
            <person name="Zheng D."/>
            <person name="Pang J."/>
            <person name="Liu Y."/>
            <person name="Luo S."/>
            <person name="Meng S."/>
            <person name="Qian L."/>
            <person name="Wei D."/>
            <person name="Dai S."/>
            <person name="Zhou R."/>
        </authorList>
    </citation>
    <scope>NUCLEOTIDE SEQUENCE [LARGE SCALE GENOMIC DNA]</scope>
    <source>
        <strain evidence="1">BV-YZ2020</strain>
    </source>
</reference>
<proteinExistence type="predicted"/>
<accession>A0ACB9P798</accession>
<keyword evidence="2" id="KW-1185">Reference proteome</keyword>
<evidence type="ECO:0000313" key="2">
    <source>
        <dbReference type="Proteomes" id="UP000828941"/>
    </source>
</evidence>
<dbReference type="EMBL" id="CM039430">
    <property type="protein sequence ID" value="KAI4343892.1"/>
    <property type="molecule type" value="Genomic_DNA"/>
</dbReference>
<gene>
    <name evidence="1" type="ORF">L6164_011188</name>
</gene>
<organism evidence="1 2">
    <name type="scientific">Bauhinia variegata</name>
    <name type="common">Purple orchid tree</name>
    <name type="synonym">Phanera variegata</name>
    <dbReference type="NCBI Taxonomy" id="167791"/>
    <lineage>
        <taxon>Eukaryota</taxon>
        <taxon>Viridiplantae</taxon>
        <taxon>Streptophyta</taxon>
        <taxon>Embryophyta</taxon>
        <taxon>Tracheophyta</taxon>
        <taxon>Spermatophyta</taxon>
        <taxon>Magnoliopsida</taxon>
        <taxon>eudicotyledons</taxon>
        <taxon>Gunneridae</taxon>
        <taxon>Pentapetalae</taxon>
        <taxon>rosids</taxon>
        <taxon>fabids</taxon>
        <taxon>Fabales</taxon>
        <taxon>Fabaceae</taxon>
        <taxon>Cercidoideae</taxon>
        <taxon>Cercideae</taxon>
        <taxon>Bauhiniinae</taxon>
        <taxon>Bauhinia</taxon>
    </lineage>
</organism>
<comment type="caution">
    <text evidence="1">The sequence shown here is derived from an EMBL/GenBank/DDBJ whole genome shotgun (WGS) entry which is preliminary data.</text>
</comment>